<dbReference type="Gene3D" id="3.30.420.10">
    <property type="entry name" value="Ribonuclease H-like superfamily/Ribonuclease H"/>
    <property type="match status" value="1"/>
</dbReference>
<evidence type="ECO:0008006" key="5">
    <source>
        <dbReference type="Google" id="ProtNLM"/>
    </source>
</evidence>
<dbReference type="GO" id="GO:0004523">
    <property type="term" value="F:RNA-DNA hybrid ribonuclease activity"/>
    <property type="evidence" value="ECO:0007669"/>
    <property type="project" value="InterPro"/>
</dbReference>
<dbReference type="InterPro" id="IPR052929">
    <property type="entry name" value="RNase_H-like_EbsB-rel"/>
</dbReference>
<dbReference type="InterPro" id="IPR012337">
    <property type="entry name" value="RNaseH-like_sf"/>
</dbReference>
<evidence type="ECO:0000313" key="3">
    <source>
        <dbReference type="EMBL" id="CAA7032663.1"/>
    </source>
</evidence>
<dbReference type="EMBL" id="CACVBM020001125">
    <property type="protein sequence ID" value="CAA7032663.1"/>
    <property type="molecule type" value="Genomic_DNA"/>
</dbReference>
<sequence>MQHFLWKAIAGALSTAERLCSRGINIDPICQRCGLEDETINHLLLQCQHAQTTWRCADYTVFNVPQDALEDNIRKILHIYAESEASDEVRILPFWITWMLWKSRNEMLFQQKMNHPNEDAVKWLNAVSEWVLANPVNHHSSVSHRAASTLWEPPPMGFIKCNFDSSFSQNSPIMKVGWILRDSRGSYMEAGWATLPQVETPLQAEASGFLYVVQRMWYKGLRQVWFEGDNLELTNIINTVRQSVELGNLLCDIRHWITKLPQCSLGHVNREKNQAADVLCKHYLSNSVNLCKLYETPPSWLVNYLYYPFTF</sequence>
<protein>
    <recommendedName>
        <fullName evidence="5">RNase H type-1 domain-containing protein</fullName>
    </recommendedName>
</protein>
<evidence type="ECO:0000259" key="1">
    <source>
        <dbReference type="Pfam" id="PF13456"/>
    </source>
</evidence>
<dbReference type="Pfam" id="PF13456">
    <property type="entry name" value="RVT_3"/>
    <property type="match status" value="1"/>
</dbReference>
<dbReference type="InterPro" id="IPR026960">
    <property type="entry name" value="RVT-Znf"/>
</dbReference>
<dbReference type="PANTHER" id="PTHR47074">
    <property type="entry name" value="BNAC02G40300D PROTEIN"/>
    <property type="match status" value="1"/>
</dbReference>
<accession>A0A6D2IYP3</accession>
<dbReference type="InterPro" id="IPR002156">
    <property type="entry name" value="RNaseH_domain"/>
</dbReference>
<dbReference type="GO" id="GO:0003676">
    <property type="term" value="F:nucleic acid binding"/>
    <property type="evidence" value="ECO:0007669"/>
    <property type="project" value="InterPro"/>
</dbReference>
<evidence type="ECO:0000313" key="4">
    <source>
        <dbReference type="Proteomes" id="UP000467841"/>
    </source>
</evidence>
<organism evidence="3 4">
    <name type="scientific">Microthlaspi erraticum</name>
    <dbReference type="NCBI Taxonomy" id="1685480"/>
    <lineage>
        <taxon>Eukaryota</taxon>
        <taxon>Viridiplantae</taxon>
        <taxon>Streptophyta</taxon>
        <taxon>Embryophyta</taxon>
        <taxon>Tracheophyta</taxon>
        <taxon>Spermatophyta</taxon>
        <taxon>Magnoliopsida</taxon>
        <taxon>eudicotyledons</taxon>
        <taxon>Gunneridae</taxon>
        <taxon>Pentapetalae</taxon>
        <taxon>rosids</taxon>
        <taxon>malvids</taxon>
        <taxon>Brassicales</taxon>
        <taxon>Brassicaceae</taxon>
        <taxon>Coluteocarpeae</taxon>
        <taxon>Microthlaspi</taxon>
    </lineage>
</organism>
<proteinExistence type="predicted"/>
<dbReference type="SUPFAM" id="SSF53098">
    <property type="entry name" value="Ribonuclease H-like"/>
    <property type="match status" value="1"/>
</dbReference>
<comment type="caution">
    <text evidence="3">The sequence shown here is derived from an EMBL/GenBank/DDBJ whole genome shotgun (WGS) entry which is preliminary data.</text>
</comment>
<dbReference type="InterPro" id="IPR036397">
    <property type="entry name" value="RNaseH_sf"/>
</dbReference>
<feature type="domain" description="RNase H type-1" evidence="1">
    <location>
        <begin position="162"/>
        <end position="282"/>
    </location>
</feature>
<evidence type="ECO:0000259" key="2">
    <source>
        <dbReference type="Pfam" id="PF13966"/>
    </source>
</evidence>
<dbReference type="Pfam" id="PF13966">
    <property type="entry name" value="zf-RVT"/>
    <property type="match status" value="1"/>
</dbReference>
<name>A0A6D2IYP3_9BRAS</name>
<keyword evidence="4" id="KW-1185">Reference proteome</keyword>
<dbReference type="Proteomes" id="UP000467841">
    <property type="component" value="Unassembled WGS sequence"/>
</dbReference>
<dbReference type="AlphaFoldDB" id="A0A6D2IYP3"/>
<dbReference type="InterPro" id="IPR044730">
    <property type="entry name" value="RNase_H-like_dom_plant"/>
</dbReference>
<gene>
    <name evidence="3" type="ORF">MERR_LOCUS19898</name>
</gene>
<reference evidence="3" key="1">
    <citation type="submission" date="2020-01" db="EMBL/GenBank/DDBJ databases">
        <authorList>
            <person name="Mishra B."/>
        </authorList>
    </citation>
    <scope>NUCLEOTIDE SEQUENCE [LARGE SCALE GENOMIC DNA]</scope>
</reference>
<dbReference type="PANTHER" id="PTHR47074:SF78">
    <property type="entry name" value="GB|AAF30348.1-RELATED"/>
    <property type="match status" value="1"/>
</dbReference>
<dbReference type="CDD" id="cd06222">
    <property type="entry name" value="RNase_H_like"/>
    <property type="match status" value="1"/>
</dbReference>
<feature type="domain" description="Reverse transcriptase zinc-binding" evidence="2">
    <location>
        <begin position="1"/>
        <end position="54"/>
    </location>
</feature>
<dbReference type="OrthoDB" id="1113315at2759"/>